<name>A0A6G1J8A6_9PLEO</name>
<reference evidence="2" key="1">
    <citation type="journal article" date="2020" name="Stud. Mycol.">
        <title>101 Dothideomycetes genomes: a test case for predicting lifestyles and emergence of pathogens.</title>
        <authorList>
            <person name="Haridas S."/>
            <person name="Albert R."/>
            <person name="Binder M."/>
            <person name="Bloem J."/>
            <person name="Labutti K."/>
            <person name="Salamov A."/>
            <person name="Andreopoulos B."/>
            <person name="Baker S."/>
            <person name="Barry K."/>
            <person name="Bills G."/>
            <person name="Bluhm B."/>
            <person name="Cannon C."/>
            <person name="Castanera R."/>
            <person name="Culley D."/>
            <person name="Daum C."/>
            <person name="Ezra D."/>
            <person name="Gonzalez J."/>
            <person name="Henrissat B."/>
            <person name="Kuo A."/>
            <person name="Liang C."/>
            <person name="Lipzen A."/>
            <person name="Lutzoni F."/>
            <person name="Magnuson J."/>
            <person name="Mondo S."/>
            <person name="Nolan M."/>
            <person name="Ohm R."/>
            <person name="Pangilinan J."/>
            <person name="Park H.-J."/>
            <person name="Ramirez L."/>
            <person name="Alfaro M."/>
            <person name="Sun H."/>
            <person name="Tritt A."/>
            <person name="Yoshinaga Y."/>
            <person name="Zwiers L.-H."/>
            <person name="Turgeon B."/>
            <person name="Goodwin S."/>
            <person name="Spatafora J."/>
            <person name="Crous P."/>
            <person name="Grigoriev I."/>
        </authorList>
    </citation>
    <scope>NUCLEOTIDE SEQUENCE</scope>
    <source>
        <strain evidence="2">CBS 122367</strain>
    </source>
</reference>
<dbReference type="AlphaFoldDB" id="A0A6G1J8A6"/>
<sequence length="109" mass="11936">MKLQFVLPLLLPLLGMAEVGTQVNWYGCDGEYGVTVYEGGALHLATNVDGWRRTNLCGVWVLPPGTNHCNFYTVGKGEIGGTTCTCSVESGRYNARPWNAIKSYECWAS</sequence>
<dbReference type="EMBL" id="MU005576">
    <property type="protein sequence ID" value="KAF2686746.1"/>
    <property type="molecule type" value="Genomic_DNA"/>
</dbReference>
<gene>
    <name evidence="2" type="ORF">K458DRAFT_386707</name>
</gene>
<evidence type="ECO:0000313" key="2">
    <source>
        <dbReference type="EMBL" id="KAF2686746.1"/>
    </source>
</evidence>
<keyword evidence="3" id="KW-1185">Reference proteome</keyword>
<protein>
    <submittedName>
        <fullName evidence="2">Uncharacterized protein</fullName>
    </submittedName>
</protein>
<evidence type="ECO:0000313" key="3">
    <source>
        <dbReference type="Proteomes" id="UP000799291"/>
    </source>
</evidence>
<dbReference type="Proteomes" id="UP000799291">
    <property type="component" value="Unassembled WGS sequence"/>
</dbReference>
<organism evidence="2 3">
    <name type="scientific">Lentithecium fluviatile CBS 122367</name>
    <dbReference type="NCBI Taxonomy" id="1168545"/>
    <lineage>
        <taxon>Eukaryota</taxon>
        <taxon>Fungi</taxon>
        <taxon>Dikarya</taxon>
        <taxon>Ascomycota</taxon>
        <taxon>Pezizomycotina</taxon>
        <taxon>Dothideomycetes</taxon>
        <taxon>Pleosporomycetidae</taxon>
        <taxon>Pleosporales</taxon>
        <taxon>Massarineae</taxon>
        <taxon>Lentitheciaceae</taxon>
        <taxon>Lentithecium</taxon>
    </lineage>
</organism>
<evidence type="ECO:0000256" key="1">
    <source>
        <dbReference type="SAM" id="SignalP"/>
    </source>
</evidence>
<proteinExistence type="predicted"/>
<accession>A0A6G1J8A6</accession>
<feature type="chain" id="PRO_5026019604" evidence="1">
    <location>
        <begin position="18"/>
        <end position="109"/>
    </location>
</feature>
<dbReference type="OrthoDB" id="4905792at2759"/>
<feature type="signal peptide" evidence="1">
    <location>
        <begin position="1"/>
        <end position="17"/>
    </location>
</feature>
<keyword evidence="1" id="KW-0732">Signal</keyword>